<evidence type="ECO:0000313" key="1">
    <source>
        <dbReference type="EMBL" id="KAK9403801.1"/>
    </source>
</evidence>
<proteinExistence type="predicted"/>
<name>A0AAW1BNC5_CROAD</name>
<dbReference type="Proteomes" id="UP001474421">
    <property type="component" value="Unassembled WGS sequence"/>
</dbReference>
<comment type="caution">
    <text evidence="1">The sequence shown here is derived from an EMBL/GenBank/DDBJ whole genome shotgun (WGS) entry which is preliminary data.</text>
</comment>
<evidence type="ECO:0000313" key="2">
    <source>
        <dbReference type="Proteomes" id="UP001474421"/>
    </source>
</evidence>
<dbReference type="AlphaFoldDB" id="A0AAW1BNC5"/>
<accession>A0AAW1BNC5</accession>
<sequence length="151" mass="17508">MDVRITDLVQQNQDMKRNITEMKTQMGEDKVLKSQTIMMHQVKKDLIEICDCQRRSNLRISGYPEKSEENETKLIQAVLDWATLILQDVPFTRYDIDLIHSQPKKVGKKIAERYCGANLVICKKRAIDAQIVKHVYNVWGASDTSFSSFMQ</sequence>
<organism evidence="1 2">
    <name type="scientific">Crotalus adamanteus</name>
    <name type="common">Eastern diamondback rattlesnake</name>
    <dbReference type="NCBI Taxonomy" id="8729"/>
    <lineage>
        <taxon>Eukaryota</taxon>
        <taxon>Metazoa</taxon>
        <taxon>Chordata</taxon>
        <taxon>Craniata</taxon>
        <taxon>Vertebrata</taxon>
        <taxon>Euteleostomi</taxon>
        <taxon>Lepidosauria</taxon>
        <taxon>Squamata</taxon>
        <taxon>Bifurcata</taxon>
        <taxon>Unidentata</taxon>
        <taxon>Episquamata</taxon>
        <taxon>Toxicofera</taxon>
        <taxon>Serpentes</taxon>
        <taxon>Colubroidea</taxon>
        <taxon>Viperidae</taxon>
        <taxon>Crotalinae</taxon>
        <taxon>Crotalus</taxon>
    </lineage>
</organism>
<protein>
    <submittedName>
        <fullName evidence="1">L1TD1: LINE-1 type transposase domain-containing protein 1</fullName>
    </submittedName>
</protein>
<gene>
    <name evidence="1" type="ORF">NXF25_008628</name>
</gene>
<dbReference type="EMBL" id="JAOTOJ010000003">
    <property type="protein sequence ID" value="KAK9403801.1"/>
    <property type="molecule type" value="Genomic_DNA"/>
</dbReference>
<keyword evidence="2" id="KW-1185">Reference proteome</keyword>
<reference evidence="1 2" key="1">
    <citation type="journal article" date="2024" name="Proc. Natl. Acad. Sci. U.S.A.">
        <title>The genetic regulatory architecture and epigenomic basis for age-related changes in rattlesnake venom.</title>
        <authorList>
            <person name="Hogan M.P."/>
            <person name="Holding M.L."/>
            <person name="Nystrom G.S."/>
            <person name="Colston T.J."/>
            <person name="Bartlett D.A."/>
            <person name="Mason A.J."/>
            <person name="Ellsworth S.A."/>
            <person name="Rautsaw R.M."/>
            <person name="Lawrence K.C."/>
            <person name="Strickland J.L."/>
            <person name="He B."/>
            <person name="Fraser P."/>
            <person name="Margres M.J."/>
            <person name="Gilbert D.M."/>
            <person name="Gibbs H.L."/>
            <person name="Parkinson C.L."/>
            <person name="Rokyta D.R."/>
        </authorList>
    </citation>
    <scope>NUCLEOTIDE SEQUENCE [LARGE SCALE GENOMIC DNA]</scope>
    <source>
        <strain evidence="1">DRR0105</strain>
    </source>
</reference>